<accession>A0AAD4C963</accession>
<name>A0AAD4C963_BOLED</name>
<reference evidence="1" key="1">
    <citation type="submission" date="2019-10" db="EMBL/GenBank/DDBJ databases">
        <authorList>
            <consortium name="DOE Joint Genome Institute"/>
            <person name="Kuo A."/>
            <person name="Miyauchi S."/>
            <person name="Kiss E."/>
            <person name="Drula E."/>
            <person name="Kohler A."/>
            <person name="Sanchez-Garcia M."/>
            <person name="Andreopoulos B."/>
            <person name="Barry K.W."/>
            <person name="Bonito G."/>
            <person name="Buee M."/>
            <person name="Carver A."/>
            <person name="Chen C."/>
            <person name="Cichocki N."/>
            <person name="Clum A."/>
            <person name="Culley D."/>
            <person name="Crous P.W."/>
            <person name="Fauchery L."/>
            <person name="Girlanda M."/>
            <person name="Hayes R."/>
            <person name="Keri Z."/>
            <person name="LaButti K."/>
            <person name="Lipzen A."/>
            <person name="Lombard V."/>
            <person name="Magnuson J."/>
            <person name="Maillard F."/>
            <person name="Morin E."/>
            <person name="Murat C."/>
            <person name="Nolan M."/>
            <person name="Ohm R."/>
            <person name="Pangilinan J."/>
            <person name="Pereira M."/>
            <person name="Perotto S."/>
            <person name="Peter M."/>
            <person name="Riley R."/>
            <person name="Sitrit Y."/>
            <person name="Stielow B."/>
            <person name="Szollosi G."/>
            <person name="Zifcakova L."/>
            <person name="Stursova M."/>
            <person name="Spatafora J.W."/>
            <person name="Tedersoo L."/>
            <person name="Vaario L.-M."/>
            <person name="Yamada A."/>
            <person name="Yan M."/>
            <person name="Wang P."/>
            <person name="Xu J."/>
            <person name="Bruns T."/>
            <person name="Baldrian P."/>
            <person name="Vilgalys R."/>
            <person name="Henrissat B."/>
            <person name="Grigoriev I.V."/>
            <person name="Hibbett D."/>
            <person name="Nagy L.G."/>
            <person name="Martin F.M."/>
        </authorList>
    </citation>
    <scope>NUCLEOTIDE SEQUENCE</scope>
    <source>
        <strain evidence="1">BED1</strain>
    </source>
</reference>
<protein>
    <submittedName>
        <fullName evidence="1">Uncharacterized protein</fullName>
    </submittedName>
</protein>
<sequence>MYHPVLKIKIPTARRKYSPVTSMRRVGPDEGCPIRNKLYAKSDTRLDLLRWGMVYSTRNCKASKDTDSAHQRLGSTKYLRDMIIGLTGLDELKILPGHPWPDSDLPREKQVCSSQTSFNPLGMFEYNDQYAHDQQIHHRWVAEQQGTLVAVLPVHTREERDLFRLLVHSSPLSSDAATRHPNWTSLAAVWATHANRKTIFYNMRDLTTQTAAITSQADLVITLQLPEQSHPCTSLLTTVGLESHCPDGASDDPARHTRSVTRSAQSQHDTRNLQSAMYSTITRFNSHSPRRHYPSSHDAVKRCHNDRIACPVVTRIETKASCQ</sequence>
<organism evidence="1 2">
    <name type="scientific">Boletus edulis BED1</name>
    <dbReference type="NCBI Taxonomy" id="1328754"/>
    <lineage>
        <taxon>Eukaryota</taxon>
        <taxon>Fungi</taxon>
        <taxon>Dikarya</taxon>
        <taxon>Basidiomycota</taxon>
        <taxon>Agaricomycotina</taxon>
        <taxon>Agaricomycetes</taxon>
        <taxon>Agaricomycetidae</taxon>
        <taxon>Boletales</taxon>
        <taxon>Boletineae</taxon>
        <taxon>Boletaceae</taxon>
        <taxon>Boletoideae</taxon>
        <taxon>Boletus</taxon>
    </lineage>
</organism>
<gene>
    <name evidence="1" type="ORF">L210DRAFT_3660690</name>
</gene>
<dbReference type="Proteomes" id="UP001194468">
    <property type="component" value="Unassembled WGS sequence"/>
</dbReference>
<keyword evidence="2" id="KW-1185">Reference proteome</keyword>
<comment type="caution">
    <text evidence="1">The sequence shown here is derived from an EMBL/GenBank/DDBJ whole genome shotgun (WGS) entry which is preliminary data.</text>
</comment>
<evidence type="ECO:0000313" key="2">
    <source>
        <dbReference type="Proteomes" id="UP001194468"/>
    </source>
</evidence>
<dbReference type="AlphaFoldDB" id="A0AAD4C963"/>
<reference evidence="1" key="2">
    <citation type="journal article" date="2020" name="Nat. Commun.">
        <title>Large-scale genome sequencing of mycorrhizal fungi provides insights into the early evolution of symbiotic traits.</title>
        <authorList>
            <person name="Miyauchi S."/>
            <person name="Kiss E."/>
            <person name="Kuo A."/>
            <person name="Drula E."/>
            <person name="Kohler A."/>
            <person name="Sanchez-Garcia M."/>
            <person name="Morin E."/>
            <person name="Andreopoulos B."/>
            <person name="Barry K.W."/>
            <person name="Bonito G."/>
            <person name="Buee M."/>
            <person name="Carver A."/>
            <person name="Chen C."/>
            <person name="Cichocki N."/>
            <person name="Clum A."/>
            <person name="Culley D."/>
            <person name="Crous P.W."/>
            <person name="Fauchery L."/>
            <person name="Girlanda M."/>
            <person name="Hayes R.D."/>
            <person name="Keri Z."/>
            <person name="LaButti K."/>
            <person name="Lipzen A."/>
            <person name="Lombard V."/>
            <person name="Magnuson J."/>
            <person name="Maillard F."/>
            <person name="Murat C."/>
            <person name="Nolan M."/>
            <person name="Ohm R.A."/>
            <person name="Pangilinan J."/>
            <person name="Pereira M.F."/>
            <person name="Perotto S."/>
            <person name="Peter M."/>
            <person name="Pfister S."/>
            <person name="Riley R."/>
            <person name="Sitrit Y."/>
            <person name="Stielow J.B."/>
            <person name="Szollosi G."/>
            <person name="Zifcakova L."/>
            <person name="Stursova M."/>
            <person name="Spatafora J.W."/>
            <person name="Tedersoo L."/>
            <person name="Vaario L.M."/>
            <person name="Yamada A."/>
            <person name="Yan M."/>
            <person name="Wang P."/>
            <person name="Xu J."/>
            <person name="Bruns T."/>
            <person name="Baldrian P."/>
            <person name="Vilgalys R."/>
            <person name="Dunand C."/>
            <person name="Henrissat B."/>
            <person name="Grigoriev I.V."/>
            <person name="Hibbett D."/>
            <person name="Nagy L.G."/>
            <person name="Martin F.M."/>
        </authorList>
    </citation>
    <scope>NUCLEOTIDE SEQUENCE</scope>
    <source>
        <strain evidence="1">BED1</strain>
    </source>
</reference>
<dbReference type="EMBL" id="WHUW01000001">
    <property type="protein sequence ID" value="KAF8452253.1"/>
    <property type="molecule type" value="Genomic_DNA"/>
</dbReference>
<evidence type="ECO:0000313" key="1">
    <source>
        <dbReference type="EMBL" id="KAF8452253.1"/>
    </source>
</evidence>
<proteinExistence type="predicted"/>